<reference evidence="1" key="1">
    <citation type="submission" date="2014-11" db="EMBL/GenBank/DDBJ databases">
        <authorList>
            <person name="Amaro Gonzalez C."/>
        </authorList>
    </citation>
    <scope>NUCLEOTIDE SEQUENCE</scope>
</reference>
<reference evidence="1" key="2">
    <citation type="journal article" date="2015" name="Fish Shellfish Immunol.">
        <title>Early steps in the European eel (Anguilla anguilla)-Vibrio vulnificus interaction in the gills: Role of the RtxA13 toxin.</title>
        <authorList>
            <person name="Callol A."/>
            <person name="Pajuelo D."/>
            <person name="Ebbesson L."/>
            <person name="Teles M."/>
            <person name="MacKenzie S."/>
            <person name="Amaro C."/>
        </authorList>
    </citation>
    <scope>NUCLEOTIDE SEQUENCE</scope>
</reference>
<dbReference type="EMBL" id="GBXM01070397">
    <property type="protein sequence ID" value="JAH38180.1"/>
    <property type="molecule type" value="Transcribed_RNA"/>
</dbReference>
<accession>A0A0E9SBV1</accession>
<organism evidence="1">
    <name type="scientific">Anguilla anguilla</name>
    <name type="common">European freshwater eel</name>
    <name type="synonym">Muraena anguilla</name>
    <dbReference type="NCBI Taxonomy" id="7936"/>
    <lineage>
        <taxon>Eukaryota</taxon>
        <taxon>Metazoa</taxon>
        <taxon>Chordata</taxon>
        <taxon>Craniata</taxon>
        <taxon>Vertebrata</taxon>
        <taxon>Euteleostomi</taxon>
        <taxon>Actinopterygii</taxon>
        <taxon>Neopterygii</taxon>
        <taxon>Teleostei</taxon>
        <taxon>Anguilliformes</taxon>
        <taxon>Anguillidae</taxon>
        <taxon>Anguilla</taxon>
    </lineage>
</organism>
<name>A0A0E9SBV1_ANGAN</name>
<evidence type="ECO:0000313" key="1">
    <source>
        <dbReference type="EMBL" id="JAH38180.1"/>
    </source>
</evidence>
<proteinExistence type="predicted"/>
<dbReference type="AlphaFoldDB" id="A0A0E9SBV1"/>
<sequence>MFNVFTRCVYSPKHFAVGAWVGCHLTVGHKKSGLTRNPFSFLDEYRLIRFLVCSV</sequence>
<dbReference type="EMBL" id="GBXM01063276">
    <property type="protein sequence ID" value="JAH45301.1"/>
    <property type="molecule type" value="Transcribed_RNA"/>
</dbReference>
<protein>
    <submittedName>
        <fullName evidence="1">Uncharacterized protein</fullName>
    </submittedName>
</protein>